<sequence length="398" mass="42506">MQHAQGAAQWVQSHLISRFQRTRTASPSFPATPVAPSTALGRIGTLDALRGIAALLVVLHHANYMVASYWGPTVAWLLAWTPLRLLTAGRPPVIFFFVLSGYVLTLALLRQRDPVAPIGWAVRRTLRLLPPVAASVLLSAGLYWMFSDGRPPGDLGLLVAVSWPEPPDIASLLQHMALLDTEDYAFPLNIVLWSLVHEWRISLLAPLVLLFRGHAALLLGIAFLLRSTAITAGAAEDDAMLGRHLHSTVVTTTYFLFTFAAGAALALKEPLAPLAGTKRWAAWAAVVAATVSQTDLAVIGASVLLILLARGETGAFVRLLRSPALQWLGKVSFSLYLVHVPVALALAYALHGILPAAAIAALTVVLALPAATVFHKAVERPSLLLSRRAGASARPSAP</sequence>
<accession>A0A6J4JCC0</accession>
<reference evidence="3" key="1">
    <citation type="submission" date="2020-02" db="EMBL/GenBank/DDBJ databases">
        <authorList>
            <person name="Meier V. D."/>
        </authorList>
    </citation>
    <scope>NUCLEOTIDE SEQUENCE</scope>
    <source>
        <strain evidence="3">AVDCRST_MAG04</strain>
    </source>
</reference>
<organism evidence="3">
    <name type="scientific">uncultured Acetobacteraceae bacterium</name>
    <dbReference type="NCBI Taxonomy" id="169975"/>
    <lineage>
        <taxon>Bacteria</taxon>
        <taxon>Pseudomonadati</taxon>
        <taxon>Pseudomonadota</taxon>
        <taxon>Alphaproteobacteria</taxon>
        <taxon>Acetobacterales</taxon>
        <taxon>Acetobacteraceae</taxon>
        <taxon>environmental samples</taxon>
    </lineage>
</organism>
<proteinExistence type="predicted"/>
<keyword evidence="1" id="KW-0472">Membrane</keyword>
<evidence type="ECO:0000259" key="2">
    <source>
        <dbReference type="Pfam" id="PF01757"/>
    </source>
</evidence>
<feature type="transmembrane region" description="Helical" evidence="1">
    <location>
        <begin position="245"/>
        <end position="268"/>
    </location>
</feature>
<dbReference type="Pfam" id="PF01757">
    <property type="entry name" value="Acyl_transf_3"/>
    <property type="match status" value="1"/>
</dbReference>
<keyword evidence="1" id="KW-0812">Transmembrane</keyword>
<dbReference type="GO" id="GO:0016747">
    <property type="term" value="F:acyltransferase activity, transferring groups other than amino-acyl groups"/>
    <property type="evidence" value="ECO:0007669"/>
    <property type="project" value="InterPro"/>
</dbReference>
<protein>
    <recommendedName>
        <fullName evidence="2">Acyltransferase 3 domain-containing protein</fullName>
    </recommendedName>
</protein>
<feature type="transmembrane region" description="Helical" evidence="1">
    <location>
        <begin position="203"/>
        <end position="225"/>
    </location>
</feature>
<evidence type="ECO:0000313" key="3">
    <source>
        <dbReference type="EMBL" id="CAA9276447.1"/>
    </source>
</evidence>
<dbReference type="PANTHER" id="PTHR23028">
    <property type="entry name" value="ACETYLTRANSFERASE"/>
    <property type="match status" value="1"/>
</dbReference>
<feature type="transmembrane region" description="Helical" evidence="1">
    <location>
        <begin position="52"/>
        <end position="71"/>
    </location>
</feature>
<name>A0A6J4JCC0_9PROT</name>
<feature type="transmembrane region" description="Helical" evidence="1">
    <location>
        <begin position="129"/>
        <end position="146"/>
    </location>
</feature>
<feature type="transmembrane region" description="Helical" evidence="1">
    <location>
        <begin position="356"/>
        <end position="378"/>
    </location>
</feature>
<dbReference type="EMBL" id="CADCTL010000251">
    <property type="protein sequence ID" value="CAA9276447.1"/>
    <property type="molecule type" value="Genomic_DNA"/>
</dbReference>
<dbReference type="InterPro" id="IPR050879">
    <property type="entry name" value="Acyltransferase_3"/>
</dbReference>
<feature type="transmembrane region" description="Helical" evidence="1">
    <location>
        <begin position="280"/>
        <end position="307"/>
    </location>
</feature>
<dbReference type="InterPro" id="IPR002656">
    <property type="entry name" value="Acyl_transf_3_dom"/>
</dbReference>
<dbReference type="GO" id="GO:0000271">
    <property type="term" value="P:polysaccharide biosynthetic process"/>
    <property type="evidence" value="ECO:0007669"/>
    <property type="project" value="TreeGrafter"/>
</dbReference>
<dbReference type="AlphaFoldDB" id="A0A6J4JCC0"/>
<dbReference type="PANTHER" id="PTHR23028:SF131">
    <property type="entry name" value="BLR2367 PROTEIN"/>
    <property type="match status" value="1"/>
</dbReference>
<feature type="transmembrane region" description="Helical" evidence="1">
    <location>
        <begin position="91"/>
        <end position="109"/>
    </location>
</feature>
<feature type="domain" description="Acyltransferase 3" evidence="2">
    <location>
        <begin position="45"/>
        <end position="369"/>
    </location>
</feature>
<dbReference type="GO" id="GO:0016020">
    <property type="term" value="C:membrane"/>
    <property type="evidence" value="ECO:0007669"/>
    <property type="project" value="TreeGrafter"/>
</dbReference>
<gene>
    <name evidence="3" type="ORF">AVDCRST_MAG04-3418</name>
</gene>
<keyword evidence="1" id="KW-1133">Transmembrane helix</keyword>
<evidence type="ECO:0000256" key="1">
    <source>
        <dbReference type="SAM" id="Phobius"/>
    </source>
</evidence>
<feature type="transmembrane region" description="Helical" evidence="1">
    <location>
        <begin position="327"/>
        <end position="350"/>
    </location>
</feature>